<sequence length="246" mass="27361">MFSRTSSHVLQAAKAELNKTGVRYTAQSKKNRIEVQLLKDFPGVGVRGQVVSVKPSAMTNRLYPNNGAVYLNYKGAEPVIPVVSKQAALTAAAALKSAQKQKEKQNKVKLNPILKNEIEQSKKKGETLLSLDDLLAFDVNDLTKDQLELVFAKLPKKIVFVKKSTDKVLQSPLEKTFIINQIESTLSRYLKEKDIVSKFFNSSATTFTIKGDSDEELASISKLGAYYVNVEHQEQSQLISVIVNEK</sequence>
<dbReference type="EMBL" id="MQVM01000048">
    <property type="protein sequence ID" value="ONH70910.1"/>
    <property type="molecule type" value="Genomic_DNA"/>
</dbReference>
<dbReference type="InterPro" id="IPR036935">
    <property type="entry name" value="Ribosomal_bL9_N_sf"/>
</dbReference>
<dbReference type="GO" id="GO:0005840">
    <property type="term" value="C:ribosome"/>
    <property type="evidence" value="ECO:0007669"/>
    <property type="project" value="UniProtKB-KW"/>
</dbReference>
<proteinExistence type="inferred from homology"/>
<keyword evidence="2" id="KW-0689">Ribosomal protein</keyword>
<dbReference type="SUPFAM" id="SSF55658">
    <property type="entry name" value="L9 N-domain-like"/>
    <property type="match status" value="1"/>
</dbReference>
<evidence type="ECO:0000313" key="11">
    <source>
        <dbReference type="Proteomes" id="UP000195871"/>
    </source>
</evidence>
<dbReference type="AlphaFoldDB" id="A0A099NTA8"/>
<evidence type="ECO:0000313" key="9">
    <source>
        <dbReference type="Proteomes" id="UP000029867"/>
    </source>
</evidence>
<reference evidence="6" key="2">
    <citation type="submission" date="2014-08" db="EMBL/GenBank/DDBJ databases">
        <title>Exploiting Issatchenkia orientalis SD108 for Succinic Acid Production.</title>
        <authorList>
            <person name="Xiao H."/>
            <person name="Shao Z."/>
            <person name="Jiang Y."/>
            <person name="Dole S."/>
            <person name="Zhao H."/>
        </authorList>
    </citation>
    <scope>NUCLEOTIDE SEQUENCE [LARGE SCALE GENOMIC DNA]</scope>
    <source>
        <strain evidence="6">SD108</strain>
    </source>
</reference>
<evidence type="ECO:0000313" key="10">
    <source>
        <dbReference type="Proteomes" id="UP000189274"/>
    </source>
</evidence>
<evidence type="ECO:0000256" key="1">
    <source>
        <dbReference type="ARBA" id="ARBA00010605"/>
    </source>
</evidence>
<protein>
    <recommendedName>
        <fullName evidence="4">Ribosomal protein L9 domain-containing protein</fullName>
    </recommendedName>
</protein>
<comment type="similarity">
    <text evidence="1">Belongs to the bacterial ribosomal protein bL9 family.</text>
</comment>
<accession>A0A099NTA8</accession>
<feature type="domain" description="Ribosomal protein L9" evidence="4">
    <location>
        <begin position="33"/>
        <end position="72"/>
    </location>
</feature>
<dbReference type="GO" id="GO:0006412">
    <property type="term" value="P:translation"/>
    <property type="evidence" value="ECO:0007669"/>
    <property type="project" value="InterPro"/>
</dbReference>
<dbReference type="Pfam" id="PF01281">
    <property type="entry name" value="Ribosomal_L9_N"/>
    <property type="match status" value="1"/>
</dbReference>
<dbReference type="Proteomes" id="UP000195871">
    <property type="component" value="Unassembled WGS sequence"/>
</dbReference>
<dbReference type="HOGENOM" id="CLU_1115622_0_0_1"/>
<dbReference type="Proteomes" id="UP000189274">
    <property type="component" value="Unassembled WGS sequence"/>
</dbReference>
<evidence type="ECO:0000256" key="3">
    <source>
        <dbReference type="ARBA" id="ARBA00023274"/>
    </source>
</evidence>
<dbReference type="PANTHER" id="PTHR21368">
    <property type="entry name" value="50S RIBOSOMAL PROTEIN L9"/>
    <property type="match status" value="1"/>
</dbReference>
<dbReference type="Gene3D" id="3.40.5.10">
    <property type="entry name" value="Ribosomal protein L9, N-terminal domain"/>
    <property type="match status" value="1"/>
</dbReference>
<dbReference type="eggNOG" id="ENOG502SF3K">
    <property type="taxonomic scope" value="Eukaryota"/>
</dbReference>
<reference evidence="8 11" key="5">
    <citation type="submission" date="2017-05" db="EMBL/GenBank/DDBJ databases">
        <title>The Genome Sequence of Candida krusei Ckrusei653.</title>
        <authorList>
            <person name="Cuomo C."/>
            <person name="Forche A."/>
            <person name="Young S."/>
            <person name="Abouelleil A."/>
            <person name="Cao P."/>
            <person name="Chapman S."/>
            <person name="Cusick C."/>
            <person name="Shea T."/>
            <person name="Nusbaum C."/>
            <person name="Birren B."/>
        </authorList>
    </citation>
    <scope>NUCLEOTIDE SEQUENCE [LARGE SCALE GENOMIC DNA]</scope>
    <source>
        <strain evidence="8 11">Ckrusei653</strain>
    </source>
</reference>
<reference evidence="7" key="4">
    <citation type="submission" date="2017-01" db="EMBL/GenBank/DDBJ databases">
        <authorList>
            <person name="Mah S.A."/>
            <person name="Swanson W.J."/>
            <person name="Moy G.W."/>
            <person name="Vacquier V.D."/>
        </authorList>
    </citation>
    <scope>NUCLEOTIDE SEQUENCE [LARGE SCALE GENOMIC DNA]</scope>
    <source>
        <strain evidence="7">129</strain>
    </source>
</reference>
<dbReference type="VEuPathDB" id="FungiDB:C5L36_0A02330"/>
<evidence type="ECO:0000313" key="7">
    <source>
        <dbReference type="EMBL" id="ONH70910.1"/>
    </source>
</evidence>
<dbReference type="EMBL" id="NHMM01000002">
    <property type="protein sequence ID" value="OUT23121.1"/>
    <property type="molecule type" value="Genomic_DNA"/>
</dbReference>
<dbReference type="EMBL" id="JQFK01000167">
    <property type="protein sequence ID" value="KGK36068.1"/>
    <property type="molecule type" value="Genomic_DNA"/>
</dbReference>
<gene>
    <name evidence="7" type="ORF">BOH78_4878</name>
    <name evidence="5" type="ORF">C5L36_0A02330</name>
    <name evidence="8" type="ORF">CAS74_001431</name>
    <name evidence="6" type="ORF">JL09_g4782</name>
</gene>
<keyword evidence="3" id="KW-0687">Ribonucleoprotein</keyword>
<dbReference type="Proteomes" id="UP000029867">
    <property type="component" value="Unassembled WGS sequence"/>
</dbReference>
<evidence type="ECO:0000313" key="6">
    <source>
        <dbReference type="EMBL" id="KGK36068.1"/>
    </source>
</evidence>
<reference evidence="10" key="3">
    <citation type="journal article" date="2017" name="Genome Announc.">
        <title>Genome sequences of Cyberlindnera fabianii 65, Pichia kudriavzevii 129, and Saccharomyces cerevisiae 131 isolated from fermented masau fruits in Zimbabwe.</title>
        <authorList>
            <person name="van Rijswijck I.M.H."/>
            <person name="Derks M.F.L."/>
            <person name="Abee T."/>
            <person name="de Ridder D."/>
            <person name="Smid E.J."/>
        </authorList>
    </citation>
    <scope>NUCLEOTIDE SEQUENCE [LARGE SCALE GENOMIC DNA]</scope>
    <source>
        <strain evidence="10">129</strain>
    </source>
</reference>
<dbReference type="GO" id="GO:0003735">
    <property type="term" value="F:structural constituent of ribosome"/>
    <property type="evidence" value="ECO:0007669"/>
    <property type="project" value="InterPro"/>
</dbReference>
<dbReference type="InterPro" id="IPR020070">
    <property type="entry name" value="Ribosomal_bL9_N"/>
</dbReference>
<organism evidence="6 9">
    <name type="scientific">Pichia kudriavzevii</name>
    <name type="common">Yeast</name>
    <name type="synonym">Issatchenkia orientalis</name>
    <dbReference type="NCBI Taxonomy" id="4909"/>
    <lineage>
        <taxon>Eukaryota</taxon>
        <taxon>Fungi</taxon>
        <taxon>Dikarya</taxon>
        <taxon>Ascomycota</taxon>
        <taxon>Saccharomycotina</taxon>
        <taxon>Pichiomycetes</taxon>
        <taxon>Pichiales</taxon>
        <taxon>Pichiaceae</taxon>
        <taxon>Pichia</taxon>
    </lineage>
</organism>
<evidence type="ECO:0000313" key="5">
    <source>
        <dbReference type="EMBL" id="AWU73629.1"/>
    </source>
</evidence>
<evidence type="ECO:0000256" key="2">
    <source>
        <dbReference type="ARBA" id="ARBA00022980"/>
    </source>
</evidence>
<dbReference type="InterPro" id="IPR000244">
    <property type="entry name" value="Ribosomal_bL9"/>
</dbReference>
<evidence type="ECO:0000313" key="12">
    <source>
        <dbReference type="Proteomes" id="UP000249293"/>
    </source>
</evidence>
<dbReference type="InterPro" id="IPR009027">
    <property type="entry name" value="Ribosomal_bL9/RNase_H1_N"/>
</dbReference>
<evidence type="ECO:0000313" key="8">
    <source>
        <dbReference type="EMBL" id="OUT23121.1"/>
    </source>
</evidence>
<dbReference type="OrthoDB" id="5555409at2759"/>
<dbReference type="GO" id="GO:1990904">
    <property type="term" value="C:ribonucleoprotein complex"/>
    <property type="evidence" value="ECO:0007669"/>
    <property type="project" value="UniProtKB-KW"/>
</dbReference>
<dbReference type="EMBL" id="CP028773">
    <property type="protein sequence ID" value="AWU73629.1"/>
    <property type="molecule type" value="Genomic_DNA"/>
</dbReference>
<reference evidence="5 12" key="6">
    <citation type="submission" date="2018-06" db="EMBL/GenBank/DDBJ databases">
        <title>Population genomics shows no distinction between pathogenic Candida krusei and environmental Pichia kudriavzevii: One species, four names.</title>
        <authorList>
            <person name="Douglass A.P."/>
            <person name="Offei B."/>
            <person name="Braun-Galleani S."/>
            <person name="Coughlan A.Y."/>
            <person name="Martos A."/>
            <person name="Ortiz-Merino R.A."/>
            <person name="Byrne K.P."/>
            <person name="Wolfe K.H."/>
        </authorList>
    </citation>
    <scope>NUCLEOTIDE SEQUENCE [LARGE SCALE GENOMIC DNA]</scope>
    <source>
        <strain evidence="5 12">CBS573</strain>
    </source>
</reference>
<reference evidence="9" key="1">
    <citation type="journal article" date="2014" name="Microb. Cell Fact.">
        <title>Exploiting Issatchenkia orientalis SD108 for succinic acid production.</title>
        <authorList>
            <person name="Xiao H."/>
            <person name="Shao Z."/>
            <person name="Jiang Y."/>
            <person name="Dole S."/>
            <person name="Zhao H."/>
        </authorList>
    </citation>
    <scope>NUCLEOTIDE SEQUENCE [LARGE SCALE GENOMIC DNA]</scope>
    <source>
        <strain evidence="9">SD108</strain>
    </source>
</reference>
<evidence type="ECO:0000259" key="4">
    <source>
        <dbReference type="Pfam" id="PF01281"/>
    </source>
</evidence>
<dbReference type="STRING" id="4909.A0A099NTA8"/>
<keyword evidence="12" id="KW-1185">Reference proteome</keyword>
<dbReference type="Proteomes" id="UP000249293">
    <property type="component" value="Chromosome 1"/>
</dbReference>
<name>A0A099NTA8_PICKU</name>